<dbReference type="PANTHER" id="PTHR43162:SF1">
    <property type="entry name" value="PRESTALK A DIFFERENTIATION PROTEIN A"/>
    <property type="match status" value="1"/>
</dbReference>
<dbReference type="InterPro" id="IPR036291">
    <property type="entry name" value="NAD(P)-bd_dom_sf"/>
</dbReference>
<dbReference type="Pfam" id="PF05368">
    <property type="entry name" value="NmrA"/>
    <property type="match status" value="1"/>
</dbReference>
<dbReference type="OrthoDB" id="213145at2157"/>
<dbReference type="GO" id="GO:0016491">
    <property type="term" value="F:oxidoreductase activity"/>
    <property type="evidence" value="ECO:0007669"/>
    <property type="project" value="UniProtKB-KW"/>
</dbReference>
<evidence type="ECO:0000313" key="3">
    <source>
        <dbReference type="Proteomes" id="UP000058925"/>
    </source>
</evidence>
<keyword evidence="2" id="KW-0560">Oxidoreductase</keyword>
<dbReference type="EMBL" id="CP012850">
    <property type="protein sequence ID" value="ALI37035.1"/>
    <property type="molecule type" value="Genomic_DNA"/>
</dbReference>
<dbReference type="Gene3D" id="3.90.25.10">
    <property type="entry name" value="UDP-galactose 4-epimerase, domain 1"/>
    <property type="match status" value="1"/>
</dbReference>
<protein>
    <submittedName>
        <fullName evidence="2">NAD(P)H azoreductase</fullName>
        <ecNumber evidence="2">1.7.-.-</ecNumber>
    </submittedName>
</protein>
<dbReference type="InterPro" id="IPR008030">
    <property type="entry name" value="NmrA-like"/>
</dbReference>
<name>A0A654M0P5_9ARCH</name>
<feature type="domain" description="NmrA-like" evidence="1">
    <location>
        <begin position="2"/>
        <end position="273"/>
    </location>
</feature>
<evidence type="ECO:0000313" key="2">
    <source>
        <dbReference type="EMBL" id="ALI37035.1"/>
    </source>
</evidence>
<reference evidence="3" key="1">
    <citation type="submission" date="2015-10" db="EMBL/GenBank/DDBJ databases">
        <title>Niche specialization of a soil ammonia-oxidizing archaeon, Candidatus Nitrosocosmicus oleophilus.</title>
        <authorList>
            <person name="Jung M.-Y."/>
            <person name="Rhee S.-K."/>
        </authorList>
    </citation>
    <scope>NUCLEOTIDE SEQUENCE [LARGE SCALE GENOMIC DNA]</scope>
    <source>
        <strain evidence="3">MY3</strain>
    </source>
</reference>
<dbReference type="RefSeq" id="WP_196816193.1">
    <property type="nucleotide sequence ID" value="NZ_CP012850.1"/>
</dbReference>
<gene>
    <name evidence="2" type="primary">azoB_1</name>
    <name evidence="2" type="ORF">NMY3_02846</name>
</gene>
<organism evidence="2 3">
    <name type="scientific">Candidatus Nitrosocosmicus oleophilus</name>
    <dbReference type="NCBI Taxonomy" id="1353260"/>
    <lineage>
        <taxon>Archaea</taxon>
        <taxon>Nitrososphaerota</taxon>
        <taxon>Nitrososphaeria</taxon>
        <taxon>Nitrososphaerales</taxon>
        <taxon>Nitrososphaeraceae</taxon>
        <taxon>Candidatus Nitrosocosmicus</taxon>
    </lineage>
</organism>
<evidence type="ECO:0000259" key="1">
    <source>
        <dbReference type="Pfam" id="PF05368"/>
    </source>
</evidence>
<dbReference type="Gene3D" id="3.40.50.720">
    <property type="entry name" value="NAD(P)-binding Rossmann-like Domain"/>
    <property type="match status" value="1"/>
</dbReference>
<dbReference type="Proteomes" id="UP000058925">
    <property type="component" value="Chromosome"/>
</dbReference>
<proteinExistence type="predicted"/>
<dbReference type="PANTHER" id="PTHR43162">
    <property type="match status" value="1"/>
</dbReference>
<dbReference type="InterPro" id="IPR051604">
    <property type="entry name" value="Ergot_Alk_Oxidoreductase"/>
</dbReference>
<dbReference type="EC" id="1.7.-.-" evidence="2"/>
<dbReference type="GeneID" id="60422742"/>
<accession>A0A654M0P5</accession>
<dbReference type="SUPFAM" id="SSF51735">
    <property type="entry name" value="NAD(P)-binding Rossmann-fold domains"/>
    <property type="match status" value="1"/>
</dbReference>
<dbReference type="KEGG" id="taa:NMY3_02846"/>
<sequence length="299" mass="34134">MSSILVTGTTGDMGLHLVRILSLYDCDFHISVKSINCTNNTIKKQIEVFRNLGLSNFIEMDLADVDTITYQKLDGIEKIFLLTPITYSLESIRKIITEAKRANSVKHIIKLSSMAAPLHPPTPTDALHRQAEKIIEESGINYTYLRPNYYMQNFIQLNGLSIKKDKRFFLPFSNSKASFVDVRDVSEIAARILRDTSNKHYNTSYTITGGQSLSCNTIAKIFTILLGEPIKYINITKEQARIRMKKLGIQKNIADSLFDLYELIEDGRLRRISHTVEMILGRKPITFETFVRDNLDAFK</sequence>
<keyword evidence="3" id="KW-1185">Reference proteome</keyword>
<dbReference type="AlphaFoldDB" id="A0A654M0P5"/>